<sequence length="348" mass="40074">NFIYAHSTIPFSKLIYGEKYLEEVQASTAEYSDVFEECSSALTTKLPSEIEFRKRSIVNDTGMESSSIIVGLLKAEQTHVSQDIYEMFNNFKVKTVLIDYNKLINLEKINEESLHFAKQDIRLAQKLTLNRIKIEVEKFIKEQNINRIFIPDNLPLPSTAYYQLVTEAIVKIVDDNPSIHLLGICSGLQGIMNAQGVEIVHFFDDEKQHKSYLNNPQQENTTLQQIKIVPNSRLAEIVSKFLMPDENGWFSTYFPDTHAEAINNSLKNRKKLESLGYKVVGFSNDGMIKAIEDRHGNIHFQSHPEALVLKSDKNFYLEKQQELKKSILVAISIVHDFLYRNNCHHIEF</sequence>
<dbReference type="GO" id="GO:0016740">
    <property type="term" value="F:transferase activity"/>
    <property type="evidence" value="ECO:0007669"/>
    <property type="project" value="UniProtKB-KW"/>
</dbReference>
<feature type="non-terminal residue" evidence="2">
    <location>
        <position position="1"/>
    </location>
</feature>
<dbReference type="OrthoDB" id="8143292at2759"/>
<reference evidence="2 3" key="1">
    <citation type="submission" date="2019-08" db="EMBL/GenBank/DDBJ databases">
        <authorList>
            <person name="Alioto T."/>
            <person name="Alioto T."/>
            <person name="Gomez Garrido J."/>
        </authorList>
    </citation>
    <scope>NUCLEOTIDE SEQUENCE [LARGE SCALE GENOMIC DNA]</scope>
</reference>
<proteinExistence type="predicted"/>
<keyword evidence="2" id="KW-0808">Transferase</keyword>
<dbReference type="Proteomes" id="UP000325440">
    <property type="component" value="Unassembled WGS sequence"/>
</dbReference>
<dbReference type="InterPro" id="IPR017926">
    <property type="entry name" value="GATASE"/>
</dbReference>
<name>A0A5E4MU55_9HEMI</name>
<dbReference type="EMBL" id="CABPRJ010001029">
    <property type="protein sequence ID" value="VVC34951.1"/>
    <property type="molecule type" value="Genomic_DNA"/>
</dbReference>
<dbReference type="Gene3D" id="3.40.50.880">
    <property type="match status" value="1"/>
</dbReference>
<evidence type="ECO:0000313" key="3">
    <source>
        <dbReference type="Proteomes" id="UP000325440"/>
    </source>
</evidence>
<evidence type="ECO:0000313" key="2">
    <source>
        <dbReference type="EMBL" id="VVC34951.1"/>
    </source>
</evidence>
<evidence type="ECO:0000259" key="1">
    <source>
        <dbReference type="Pfam" id="PF00117"/>
    </source>
</evidence>
<feature type="domain" description="Glutamine amidotransferase" evidence="1">
    <location>
        <begin position="125"/>
        <end position="313"/>
    </location>
</feature>
<dbReference type="Pfam" id="PF00117">
    <property type="entry name" value="GATase"/>
    <property type="match status" value="1"/>
</dbReference>
<keyword evidence="3" id="KW-1185">Reference proteome</keyword>
<dbReference type="AlphaFoldDB" id="A0A5E4MU55"/>
<accession>A0A5E4MU55</accession>
<gene>
    <name evidence="2" type="ORF">CINCED_3A006735</name>
</gene>
<dbReference type="InterPro" id="IPR029062">
    <property type="entry name" value="Class_I_gatase-like"/>
</dbReference>
<organism evidence="2 3">
    <name type="scientific">Cinara cedri</name>
    <dbReference type="NCBI Taxonomy" id="506608"/>
    <lineage>
        <taxon>Eukaryota</taxon>
        <taxon>Metazoa</taxon>
        <taxon>Ecdysozoa</taxon>
        <taxon>Arthropoda</taxon>
        <taxon>Hexapoda</taxon>
        <taxon>Insecta</taxon>
        <taxon>Pterygota</taxon>
        <taxon>Neoptera</taxon>
        <taxon>Paraneoptera</taxon>
        <taxon>Hemiptera</taxon>
        <taxon>Sternorrhyncha</taxon>
        <taxon>Aphidomorpha</taxon>
        <taxon>Aphidoidea</taxon>
        <taxon>Aphididae</taxon>
        <taxon>Lachninae</taxon>
        <taxon>Cinara</taxon>
    </lineage>
</organism>
<dbReference type="SUPFAM" id="SSF52317">
    <property type="entry name" value="Class I glutamine amidotransferase-like"/>
    <property type="match status" value="1"/>
</dbReference>
<protein>
    <submittedName>
        <fullName evidence="2">Glutamine amidotransferase,Class I glutamine amidotransferase-like</fullName>
    </submittedName>
</protein>
<keyword evidence="2" id="KW-0315">Glutamine amidotransferase</keyword>